<dbReference type="Gene3D" id="3.30.710.10">
    <property type="entry name" value="Potassium Channel Kv1.1, Chain A"/>
    <property type="match status" value="1"/>
</dbReference>
<evidence type="ECO:0000313" key="2">
    <source>
        <dbReference type="Proteomes" id="UP000054097"/>
    </source>
</evidence>
<proteinExistence type="predicted"/>
<dbReference type="EMBL" id="KN824284">
    <property type="protein sequence ID" value="KIM30412.1"/>
    <property type="molecule type" value="Genomic_DNA"/>
</dbReference>
<dbReference type="OrthoDB" id="3357985at2759"/>
<gene>
    <name evidence="1" type="ORF">M408DRAFT_66102</name>
</gene>
<reference evidence="1 2" key="1">
    <citation type="submission" date="2014-04" db="EMBL/GenBank/DDBJ databases">
        <authorList>
            <consortium name="DOE Joint Genome Institute"/>
            <person name="Kuo A."/>
            <person name="Zuccaro A."/>
            <person name="Kohler A."/>
            <person name="Nagy L.G."/>
            <person name="Floudas D."/>
            <person name="Copeland A."/>
            <person name="Barry K.W."/>
            <person name="Cichocki N."/>
            <person name="Veneault-Fourrey C."/>
            <person name="LaButti K."/>
            <person name="Lindquist E.A."/>
            <person name="Lipzen A."/>
            <person name="Lundell T."/>
            <person name="Morin E."/>
            <person name="Murat C."/>
            <person name="Sun H."/>
            <person name="Tunlid A."/>
            <person name="Henrissat B."/>
            <person name="Grigoriev I.V."/>
            <person name="Hibbett D.S."/>
            <person name="Martin F."/>
            <person name="Nordberg H.P."/>
            <person name="Cantor M.N."/>
            <person name="Hua S.X."/>
        </authorList>
    </citation>
    <scope>NUCLEOTIDE SEQUENCE [LARGE SCALE GENOMIC DNA]</scope>
    <source>
        <strain evidence="1 2">MAFF 305830</strain>
    </source>
</reference>
<name>A0A0C2XN44_SERVB</name>
<sequence length="316" mass="35213">MAEPNNSLVPTVPLRHAASFPEGYGDFALLSSDKVVFHISKFLLGYASPVFSDMFDLGTSSIVENEERPSSVLEPQNLDVMETPKQSPQQVSLEEPALILDQMLKHIDPKHSIEPLNEITIGGLLEAARKYQLATIMEWFKSESMKYCEYPDNPIPGKSLMSRNPLLVLALANEYDMSSLAQQATCAIIGGEAALLQKDVNMPLKLYRHVSGLRDARIQWYLSLIGTIANKRHRGKPVQPTICLTCSATRSGWVHQLTETIFAAPTWKRFHAEVTSPLPRCRPGCGEWQAQVEEDMMVWSHEAAVKESMPPLLTAP</sequence>
<organism evidence="1 2">
    <name type="scientific">Serendipita vermifera MAFF 305830</name>
    <dbReference type="NCBI Taxonomy" id="933852"/>
    <lineage>
        <taxon>Eukaryota</taxon>
        <taxon>Fungi</taxon>
        <taxon>Dikarya</taxon>
        <taxon>Basidiomycota</taxon>
        <taxon>Agaricomycotina</taxon>
        <taxon>Agaricomycetes</taxon>
        <taxon>Sebacinales</taxon>
        <taxon>Serendipitaceae</taxon>
        <taxon>Serendipita</taxon>
    </lineage>
</organism>
<protein>
    <recommendedName>
        <fullName evidence="3">BTB domain-containing protein</fullName>
    </recommendedName>
</protein>
<dbReference type="AlphaFoldDB" id="A0A0C2XN44"/>
<dbReference type="InterPro" id="IPR011333">
    <property type="entry name" value="SKP1/BTB/POZ_sf"/>
</dbReference>
<dbReference type="HOGENOM" id="CLU_079122_0_0_1"/>
<evidence type="ECO:0008006" key="3">
    <source>
        <dbReference type="Google" id="ProtNLM"/>
    </source>
</evidence>
<evidence type="ECO:0000313" key="1">
    <source>
        <dbReference type="EMBL" id="KIM30412.1"/>
    </source>
</evidence>
<dbReference type="Proteomes" id="UP000054097">
    <property type="component" value="Unassembled WGS sequence"/>
</dbReference>
<accession>A0A0C2XN44</accession>
<keyword evidence="2" id="KW-1185">Reference proteome</keyword>
<reference evidence="2" key="2">
    <citation type="submission" date="2015-01" db="EMBL/GenBank/DDBJ databases">
        <title>Evolutionary Origins and Diversification of the Mycorrhizal Mutualists.</title>
        <authorList>
            <consortium name="DOE Joint Genome Institute"/>
            <consortium name="Mycorrhizal Genomics Consortium"/>
            <person name="Kohler A."/>
            <person name="Kuo A."/>
            <person name="Nagy L.G."/>
            <person name="Floudas D."/>
            <person name="Copeland A."/>
            <person name="Barry K.W."/>
            <person name="Cichocki N."/>
            <person name="Veneault-Fourrey C."/>
            <person name="LaButti K."/>
            <person name="Lindquist E.A."/>
            <person name="Lipzen A."/>
            <person name="Lundell T."/>
            <person name="Morin E."/>
            <person name="Murat C."/>
            <person name="Riley R."/>
            <person name="Ohm R."/>
            <person name="Sun H."/>
            <person name="Tunlid A."/>
            <person name="Henrissat B."/>
            <person name="Grigoriev I.V."/>
            <person name="Hibbett D.S."/>
            <person name="Martin F."/>
        </authorList>
    </citation>
    <scope>NUCLEOTIDE SEQUENCE [LARGE SCALE GENOMIC DNA]</scope>
    <source>
        <strain evidence="2">MAFF 305830</strain>
    </source>
</reference>